<evidence type="ECO:0000313" key="6">
    <source>
        <dbReference type="EMBL" id="QDZ38624.1"/>
    </source>
</evidence>
<dbReference type="RefSeq" id="WP_146294235.1">
    <property type="nucleotide sequence ID" value="NZ_CP042326.1"/>
</dbReference>
<dbReference type="PANTHER" id="PTHR33514:SF13">
    <property type="entry name" value="PROTEIN ABCI12, CHLOROPLASTIC"/>
    <property type="match status" value="1"/>
</dbReference>
<proteinExistence type="predicted"/>
<gene>
    <name evidence="6" type="ORF">FRE64_00895</name>
</gene>
<feature type="transmembrane region" description="Helical" evidence="5">
    <location>
        <begin position="29"/>
        <end position="60"/>
    </location>
</feature>
<keyword evidence="2 5" id="KW-0812">Transmembrane</keyword>
<evidence type="ECO:0000313" key="7">
    <source>
        <dbReference type="Proteomes" id="UP000318453"/>
    </source>
</evidence>
<feature type="transmembrane region" description="Helical" evidence="5">
    <location>
        <begin position="173"/>
        <end position="195"/>
    </location>
</feature>
<keyword evidence="4 5" id="KW-0472">Membrane</keyword>
<feature type="transmembrane region" description="Helical" evidence="5">
    <location>
        <begin position="271"/>
        <end position="287"/>
    </location>
</feature>
<keyword evidence="7" id="KW-1185">Reference proteome</keyword>
<dbReference type="InterPro" id="IPR003339">
    <property type="entry name" value="ABC/ECF_trnsptr_transmembrane"/>
</dbReference>
<dbReference type="CDD" id="cd16914">
    <property type="entry name" value="EcfT"/>
    <property type="match status" value="1"/>
</dbReference>
<protein>
    <recommendedName>
        <fullName evidence="8">Energy-coupling factor transporter transmembrane protein EcfT</fullName>
    </recommendedName>
</protein>
<dbReference type="Pfam" id="PF02361">
    <property type="entry name" value="CbiQ"/>
    <property type="match status" value="1"/>
</dbReference>
<dbReference type="EMBL" id="CP042326">
    <property type="protein sequence ID" value="QDZ38624.1"/>
    <property type="molecule type" value="Genomic_DNA"/>
</dbReference>
<dbReference type="GO" id="GO:0005886">
    <property type="term" value="C:plasma membrane"/>
    <property type="evidence" value="ECO:0007669"/>
    <property type="project" value="UniProtKB-ARBA"/>
</dbReference>
<evidence type="ECO:0008006" key="8">
    <source>
        <dbReference type="Google" id="ProtNLM"/>
    </source>
</evidence>
<accession>A0A5B8NI31</accession>
<feature type="transmembrane region" description="Helical" evidence="5">
    <location>
        <begin position="72"/>
        <end position="95"/>
    </location>
</feature>
<reference evidence="6" key="1">
    <citation type="submission" date="2019-08" db="EMBL/GenBank/DDBJ databases">
        <title>Carotenoids and Carotenoid Binding Proteins in the Halophilic Cyanobacterium Euhalothece sp. ZM00.</title>
        <authorList>
            <person name="Cho S.M."/>
            <person name="Song J.Y."/>
            <person name="Park Y.-I."/>
        </authorList>
    </citation>
    <scope>NUCLEOTIDE SEQUENCE [LARGE SCALE GENOMIC DNA]</scope>
    <source>
        <strain evidence="6">Z-M001</strain>
    </source>
</reference>
<dbReference type="KEGG" id="enn:FRE64_00895"/>
<evidence type="ECO:0000256" key="3">
    <source>
        <dbReference type="ARBA" id="ARBA00022989"/>
    </source>
</evidence>
<evidence type="ECO:0000256" key="4">
    <source>
        <dbReference type="ARBA" id="ARBA00023136"/>
    </source>
</evidence>
<evidence type="ECO:0000256" key="2">
    <source>
        <dbReference type="ARBA" id="ARBA00022692"/>
    </source>
</evidence>
<dbReference type="AlphaFoldDB" id="A0A5B8NI31"/>
<dbReference type="PANTHER" id="PTHR33514">
    <property type="entry name" value="PROTEIN ABCI12, CHLOROPLASTIC"/>
    <property type="match status" value="1"/>
</dbReference>
<evidence type="ECO:0000256" key="1">
    <source>
        <dbReference type="ARBA" id="ARBA00004141"/>
    </source>
</evidence>
<keyword evidence="3 5" id="KW-1133">Transmembrane helix</keyword>
<evidence type="ECO:0000256" key="5">
    <source>
        <dbReference type="SAM" id="Phobius"/>
    </source>
</evidence>
<organism evidence="6 7">
    <name type="scientific">Euhalothece natronophila Z-M001</name>
    <dbReference type="NCBI Taxonomy" id="522448"/>
    <lineage>
        <taxon>Bacteria</taxon>
        <taxon>Bacillati</taxon>
        <taxon>Cyanobacteriota</taxon>
        <taxon>Cyanophyceae</taxon>
        <taxon>Oscillatoriophycideae</taxon>
        <taxon>Chroococcales</taxon>
        <taxon>Halothecacae</taxon>
        <taxon>Halothece cluster</taxon>
        <taxon>Euhalothece</taxon>
    </lineage>
</organism>
<name>A0A5B8NI31_9CHRO</name>
<dbReference type="Proteomes" id="UP000318453">
    <property type="component" value="Chromosome"/>
</dbReference>
<sequence length="290" mass="33215">MDLLRSLPIGLYLEEPQTWLHYLDPRIKLAWLMGFLITPILANPFWRIGLVIALILLTFIARIPARVWRQQMVWLIVISLFIFVLTCIFDDGLAIDHQPRLPSSDLDLPQPTDYQYVLIDQGVTVTRRSLELGIRVSTLIFTLIYSTNLYLLTTAPEEITAGLETLMKPLKRLGIPVTEIILTLTLSLRFIPLVLEEIQNLMRSVSTRAINWKKLGLRRSFGLWLMLAEKLLENLLLRAEQIAVAMEVRGFTSPNEHQVQWHRLTLRGRDWVAVGAIVLFLGGRLAWGSA</sequence>
<dbReference type="OrthoDB" id="506777at2"/>
<comment type="subcellular location">
    <subcellularLocation>
        <location evidence="1">Membrane</location>
        <topology evidence="1">Multi-pass membrane protein</topology>
    </subcellularLocation>
</comment>